<reference evidence="1 2" key="1">
    <citation type="journal article" date="2019" name="Sci. Rep.">
        <title>Orb-weaving spider Araneus ventricosus genome elucidates the spidroin gene catalogue.</title>
        <authorList>
            <person name="Kono N."/>
            <person name="Nakamura H."/>
            <person name="Ohtoshi R."/>
            <person name="Moran D.A.P."/>
            <person name="Shinohara A."/>
            <person name="Yoshida Y."/>
            <person name="Fujiwara M."/>
            <person name="Mori M."/>
            <person name="Tomita M."/>
            <person name="Arakawa K."/>
        </authorList>
    </citation>
    <scope>NUCLEOTIDE SEQUENCE [LARGE SCALE GENOMIC DNA]</scope>
</reference>
<comment type="caution">
    <text evidence="1">The sequence shown here is derived from an EMBL/GenBank/DDBJ whole genome shotgun (WGS) entry which is preliminary data.</text>
</comment>
<dbReference type="AlphaFoldDB" id="A0A4Y2ULS0"/>
<evidence type="ECO:0000313" key="2">
    <source>
        <dbReference type="Proteomes" id="UP000499080"/>
    </source>
</evidence>
<keyword evidence="2" id="KW-1185">Reference proteome</keyword>
<name>A0A4Y2ULS0_ARAVE</name>
<accession>A0A4Y2ULS0</accession>
<sequence length="114" mass="13485">MSHLQASWEKLKKRHPINLFRPNNRSSPRRRGKLGTVTKEKIVFLDMLGNFAVPQILSVFCSSELSRKYDHMFEQDILRTFDRKRGSSCLPITVPGFESIKRFAFMRQQENRNR</sequence>
<protein>
    <submittedName>
        <fullName evidence="1">Uncharacterized protein</fullName>
    </submittedName>
</protein>
<proteinExistence type="predicted"/>
<gene>
    <name evidence="1" type="ORF">AVEN_7436_1</name>
</gene>
<dbReference type="EMBL" id="BGPR01038047">
    <property type="protein sequence ID" value="GBO13808.1"/>
    <property type="molecule type" value="Genomic_DNA"/>
</dbReference>
<evidence type="ECO:0000313" key="1">
    <source>
        <dbReference type="EMBL" id="GBO13808.1"/>
    </source>
</evidence>
<organism evidence="1 2">
    <name type="scientific">Araneus ventricosus</name>
    <name type="common">Orbweaver spider</name>
    <name type="synonym">Epeira ventricosa</name>
    <dbReference type="NCBI Taxonomy" id="182803"/>
    <lineage>
        <taxon>Eukaryota</taxon>
        <taxon>Metazoa</taxon>
        <taxon>Ecdysozoa</taxon>
        <taxon>Arthropoda</taxon>
        <taxon>Chelicerata</taxon>
        <taxon>Arachnida</taxon>
        <taxon>Araneae</taxon>
        <taxon>Araneomorphae</taxon>
        <taxon>Entelegynae</taxon>
        <taxon>Araneoidea</taxon>
        <taxon>Araneidae</taxon>
        <taxon>Araneus</taxon>
    </lineage>
</organism>
<dbReference type="Proteomes" id="UP000499080">
    <property type="component" value="Unassembled WGS sequence"/>
</dbReference>